<keyword evidence="3" id="KW-0812">Transmembrane</keyword>
<dbReference type="OrthoDB" id="501008at2"/>
<dbReference type="Pfam" id="PF01145">
    <property type="entry name" value="Band_7"/>
    <property type="match status" value="1"/>
</dbReference>
<dbReference type="RefSeq" id="WP_091315955.1">
    <property type="nucleotide sequence ID" value="NZ_CBCSJU010000001.1"/>
</dbReference>
<reference evidence="6" key="1">
    <citation type="submission" date="2016-10" db="EMBL/GenBank/DDBJ databases">
        <authorList>
            <person name="Varghese N."/>
            <person name="Submissions S."/>
        </authorList>
    </citation>
    <scope>NUCLEOTIDE SEQUENCE [LARGE SCALE GENOMIC DNA]</scope>
    <source>
        <strain evidence="6">DSM 17934</strain>
    </source>
</reference>
<dbReference type="InterPro" id="IPR017037">
    <property type="entry name" value="UCP035261"/>
</dbReference>
<evidence type="ECO:0000313" key="6">
    <source>
        <dbReference type="Proteomes" id="UP000199702"/>
    </source>
</evidence>
<organism evidence="5 6">
    <name type="scientific">Flavobacterium terrigena</name>
    <dbReference type="NCBI Taxonomy" id="402734"/>
    <lineage>
        <taxon>Bacteria</taxon>
        <taxon>Pseudomonadati</taxon>
        <taxon>Bacteroidota</taxon>
        <taxon>Flavobacteriia</taxon>
        <taxon>Flavobacteriales</taxon>
        <taxon>Flavobacteriaceae</taxon>
        <taxon>Flavobacterium</taxon>
    </lineage>
</organism>
<keyword evidence="6" id="KW-1185">Reference proteome</keyword>
<dbReference type="AlphaFoldDB" id="A0A1H6Y8A2"/>
<dbReference type="Proteomes" id="UP000199702">
    <property type="component" value="Unassembled WGS sequence"/>
</dbReference>
<evidence type="ECO:0000256" key="1">
    <source>
        <dbReference type="ARBA" id="ARBA00004167"/>
    </source>
</evidence>
<dbReference type="InterPro" id="IPR036013">
    <property type="entry name" value="Band_7/SPFH_dom_sf"/>
</dbReference>
<evidence type="ECO:0000259" key="4">
    <source>
        <dbReference type="Pfam" id="PF01145"/>
    </source>
</evidence>
<dbReference type="SUPFAM" id="SSF117892">
    <property type="entry name" value="Band 7/SPFH domain"/>
    <property type="match status" value="1"/>
</dbReference>
<dbReference type="InterPro" id="IPR001107">
    <property type="entry name" value="Band_7"/>
</dbReference>
<evidence type="ECO:0000313" key="5">
    <source>
        <dbReference type="EMBL" id="SEJ36124.1"/>
    </source>
</evidence>
<keyword evidence="2" id="KW-0175">Coiled coil</keyword>
<dbReference type="GO" id="GO:0016020">
    <property type="term" value="C:membrane"/>
    <property type="evidence" value="ECO:0007669"/>
    <property type="project" value="UniProtKB-SubCell"/>
</dbReference>
<feature type="transmembrane region" description="Helical" evidence="3">
    <location>
        <begin position="7"/>
        <end position="33"/>
    </location>
</feature>
<keyword evidence="3" id="KW-0472">Membrane</keyword>
<dbReference type="STRING" id="402734.SAMN05660918_0123"/>
<gene>
    <name evidence="5" type="ORF">SAMN05660918_0123</name>
</gene>
<evidence type="ECO:0000256" key="3">
    <source>
        <dbReference type="SAM" id="Phobius"/>
    </source>
</evidence>
<proteinExistence type="predicted"/>
<comment type="subcellular location">
    <subcellularLocation>
        <location evidence="1">Membrane</location>
        <topology evidence="1">Single-pass membrane protein</topology>
    </subcellularLocation>
</comment>
<feature type="domain" description="Band 7" evidence="4">
    <location>
        <begin position="243"/>
        <end position="455"/>
    </location>
</feature>
<accession>A0A1H6Y8A2</accession>
<evidence type="ECO:0000256" key="2">
    <source>
        <dbReference type="SAM" id="Coils"/>
    </source>
</evidence>
<sequence length="632" mass="69520">MTSIFDFWWVLVLVLTIVFYKFVLRVFFGMVIVPEDKIGLVTKKFVLFGADKSLPDSRIIATKGEAGFQAQSLAPGLYWGMWIWQYSVDMTAFTIIPEGKIGLVLSKDGKEIPTGRILARKVDSDNFQDAKAFLDNGGQKGRQTAFITSGSYRINTYLFEIIIIDQVKIYENMIGIVTALDGEPIPQGQIAGKLTEEHNNFQDCDTFLQQGGNRGLQPNVMLAGSYYINTWAFQIEQNPMTDVPIGYVGVVISYIGEDGKDVTGDTFKHGNIVSKGQRGVWMEPLGPGKYALNKYTTKLEAVPTTNLVLNWANARSESHDLDKNLSTITVRSKDGFPFNLDVAQIIHVPANEAPKVIARFGSMTNLVSQVLEPTIGNYFRNSAQDSDVISFLSTRKERQESAKNHIKTVLDEYNVNAVDTLIGDIVPPDSLMKTLTDRKLAEEEQKTYQTQKMAQEQRQGMEKETAIADMQKEIVRASQSVEIAQRTADATVKKAEGDATSLKLNVNAEAEATKMRAIAEAEATKARAGAQAEATKLNASAEAEKISKTGLAEAEKIMAIGKSTAESYQLQVSAMGGDNFTKYKITEEIGKGNIKVIPDVLISGTNGSEGGISGLLGMKLMEMMDTKNEDKK</sequence>
<keyword evidence="3" id="KW-1133">Transmembrane helix</keyword>
<feature type="coiled-coil region" evidence="2">
    <location>
        <begin position="438"/>
        <end position="527"/>
    </location>
</feature>
<protein>
    <submittedName>
        <fullName evidence="5">Uncharacterized membrane protein YqiK, contains Band7/PHB/SPFH domain</fullName>
    </submittedName>
</protein>
<dbReference type="PIRSF" id="PIRSF035261">
    <property type="entry name" value="UCP035261"/>
    <property type="match status" value="1"/>
</dbReference>
<dbReference type="EMBL" id="FNYA01000012">
    <property type="protein sequence ID" value="SEJ36124.1"/>
    <property type="molecule type" value="Genomic_DNA"/>
</dbReference>
<name>A0A1H6Y8A2_9FLAO</name>